<accession>A0ABD5RS90</accession>
<evidence type="ECO:0000313" key="2">
    <source>
        <dbReference type="EMBL" id="MFC5973451.1"/>
    </source>
</evidence>
<reference evidence="2 3" key="1">
    <citation type="journal article" date="2019" name="Int. J. Syst. Evol. Microbiol.">
        <title>The Global Catalogue of Microorganisms (GCM) 10K type strain sequencing project: providing services to taxonomists for standard genome sequencing and annotation.</title>
        <authorList>
            <consortium name="The Broad Institute Genomics Platform"/>
            <consortium name="The Broad Institute Genome Sequencing Center for Infectious Disease"/>
            <person name="Wu L."/>
            <person name="Ma J."/>
        </authorList>
    </citation>
    <scope>NUCLEOTIDE SEQUENCE [LARGE SCALE GENOMIC DNA]</scope>
    <source>
        <strain evidence="2 3">CGMCC 1.12543</strain>
    </source>
</reference>
<dbReference type="EMBL" id="JBHSQH010000001">
    <property type="protein sequence ID" value="MFC5973451.1"/>
    <property type="molecule type" value="Genomic_DNA"/>
</dbReference>
<sequence>MPPEAVANRLRALKRGEWLVRLPAHFGEPEPRPFVVNSPPLPAGHSESDNPLDGTAAVSFDAQLTLMAEDALDDYCLPIGSHSTATRTDAPDETGADSDHDQTTQRVKSPLALTKCLPPTVQYVPDWDALQCTACDNRYDPCIDGMRRAISCCSSLAAVDRDKIPICELNLKCSLEERAASEWSDQQLLFLQAVYNAQQGRYDKLEYDLLSDSMLRLQEYIGLDSDAVQALLDSDVLNHDGDHPHRLYSVTPEGRDAIGESYRLGVDYGHGKGDLEESSQHVLGMGVAMRWLEQEFRDNPDSDVTVVFPYYDLPDSDHRLDLVGLDDNGEIVVAVEVERINHDVREAAVSDFDKMAAYDPDEAIWLVMTQDDGHTLLDALRDPPDGTPRVEASYAATTPPQQFTIDTPGLTKIYPVTWLRDQLEEYQ</sequence>
<proteinExistence type="predicted"/>
<protein>
    <submittedName>
        <fullName evidence="2">Uncharacterized protein</fullName>
    </submittedName>
</protein>
<gene>
    <name evidence="2" type="ORF">ACFPYI_19150</name>
</gene>
<dbReference type="RefSeq" id="WP_247417998.1">
    <property type="nucleotide sequence ID" value="NZ_JALLGW010000001.1"/>
</dbReference>
<dbReference type="AlphaFoldDB" id="A0ABD5RS90"/>
<comment type="caution">
    <text evidence="2">The sequence shown here is derived from an EMBL/GenBank/DDBJ whole genome shotgun (WGS) entry which is preliminary data.</text>
</comment>
<keyword evidence="3" id="KW-1185">Reference proteome</keyword>
<dbReference type="Proteomes" id="UP001596099">
    <property type="component" value="Unassembled WGS sequence"/>
</dbReference>
<feature type="region of interest" description="Disordered" evidence="1">
    <location>
        <begin position="29"/>
        <end position="54"/>
    </location>
</feature>
<evidence type="ECO:0000313" key="3">
    <source>
        <dbReference type="Proteomes" id="UP001596099"/>
    </source>
</evidence>
<organism evidence="2 3">
    <name type="scientific">Halomarina salina</name>
    <dbReference type="NCBI Taxonomy" id="1872699"/>
    <lineage>
        <taxon>Archaea</taxon>
        <taxon>Methanobacteriati</taxon>
        <taxon>Methanobacteriota</taxon>
        <taxon>Stenosarchaea group</taxon>
        <taxon>Halobacteria</taxon>
        <taxon>Halobacteriales</taxon>
        <taxon>Natronomonadaceae</taxon>
        <taxon>Halomarina</taxon>
    </lineage>
</organism>
<feature type="region of interest" description="Disordered" evidence="1">
    <location>
        <begin position="83"/>
        <end position="105"/>
    </location>
</feature>
<name>A0ABD5RS90_9EURY</name>
<evidence type="ECO:0000256" key="1">
    <source>
        <dbReference type="SAM" id="MobiDB-lite"/>
    </source>
</evidence>